<evidence type="ECO:0000256" key="1">
    <source>
        <dbReference type="SAM" id="SignalP"/>
    </source>
</evidence>
<feature type="signal peptide" evidence="1">
    <location>
        <begin position="1"/>
        <end position="31"/>
    </location>
</feature>
<dbReference type="EMBL" id="CP012333">
    <property type="protein sequence ID" value="AKV00485.1"/>
    <property type="molecule type" value="Genomic_DNA"/>
</dbReference>
<feature type="chain" id="PRO_5005466598" description="DUF3047 domain-containing protein" evidence="1">
    <location>
        <begin position="32"/>
        <end position="227"/>
    </location>
</feature>
<dbReference type="KEGG" id="llu:AKJ09_07148"/>
<keyword evidence="1" id="KW-0732">Signal</keyword>
<evidence type="ECO:0000313" key="2">
    <source>
        <dbReference type="EMBL" id="AKV00485.1"/>
    </source>
</evidence>
<dbReference type="Proteomes" id="UP000064967">
    <property type="component" value="Chromosome"/>
</dbReference>
<reference evidence="2 3" key="1">
    <citation type="submission" date="2015-08" db="EMBL/GenBank/DDBJ databases">
        <authorList>
            <person name="Babu N.S."/>
            <person name="Beckwith C.J."/>
            <person name="Beseler K.G."/>
            <person name="Brison A."/>
            <person name="Carone J.V."/>
            <person name="Caskin T.P."/>
            <person name="Diamond M."/>
            <person name="Durham M.E."/>
            <person name="Foxe J.M."/>
            <person name="Go M."/>
            <person name="Henderson B.A."/>
            <person name="Jones I.B."/>
            <person name="McGettigan J.A."/>
            <person name="Micheletti S.J."/>
            <person name="Nasrallah M.E."/>
            <person name="Ortiz D."/>
            <person name="Piller C.R."/>
            <person name="Privatt S.R."/>
            <person name="Schneider S.L."/>
            <person name="Sharp S."/>
            <person name="Smith T.C."/>
            <person name="Stanton J.D."/>
            <person name="Ullery H.E."/>
            <person name="Wilson R.J."/>
            <person name="Serrano M.G."/>
            <person name="Buck G."/>
            <person name="Lee V."/>
            <person name="Wang Y."/>
            <person name="Carvalho R."/>
            <person name="Voegtly L."/>
            <person name="Shi R."/>
            <person name="Duckworth R."/>
            <person name="Johnson A."/>
            <person name="Loviza R."/>
            <person name="Walstead R."/>
            <person name="Shah Z."/>
            <person name="Kiflezghi M."/>
            <person name="Wade K."/>
            <person name="Ball S.L."/>
            <person name="Bradley K.W."/>
            <person name="Asai D.J."/>
            <person name="Bowman C.A."/>
            <person name="Russell D.A."/>
            <person name="Pope W.H."/>
            <person name="Jacobs-Sera D."/>
            <person name="Hendrix R.W."/>
            <person name="Hatfull G.F."/>
        </authorList>
    </citation>
    <scope>NUCLEOTIDE SEQUENCE [LARGE SCALE GENOMIC DNA]</scope>
    <source>
        <strain evidence="2 3">DSM 27648</strain>
    </source>
</reference>
<dbReference type="AlphaFoldDB" id="A0A0K1Q4Z8"/>
<proteinExistence type="predicted"/>
<accession>A0A0K1Q4Z8</accession>
<evidence type="ECO:0000313" key="3">
    <source>
        <dbReference type="Proteomes" id="UP000064967"/>
    </source>
</evidence>
<dbReference type="RefSeq" id="WP_169928053.1">
    <property type="nucleotide sequence ID" value="NZ_CP012333.1"/>
</dbReference>
<protein>
    <recommendedName>
        <fullName evidence="4">DUF3047 domain-containing protein</fullName>
    </recommendedName>
</protein>
<organism evidence="2 3">
    <name type="scientific">Labilithrix luteola</name>
    <dbReference type="NCBI Taxonomy" id="1391654"/>
    <lineage>
        <taxon>Bacteria</taxon>
        <taxon>Pseudomonadati</taxon>
        <taxon>Myxococcota</taxon>
        <taxon>Polyangia</taxon>
        <taxon>Polyangiales</taxon>
        <taxon>Labilitrichaceae</taxon>
        <taxon>Labilithrix</taxon>
    </lineage>
</organism>
<sequence>MGISASVKTRARLVGGALALAIGAVAPSSSADDAELTIDPSAWQLVKRESGPVNYYAVTSEAGTSFVRSKYAPPMKTALLGWQTPDVDRKRARKVRWTWRAQTLPNGGDECASGKGDSAAVVYVTWKRGLKYYTLKYVWSAVGTKGAVCDQKRNPFVAQNTVILESGGPLNTWRTEEIDLGSEFRRHFAGGDPNASVPDFVGMGIMSDGDQTKSESSADYGTFVVVR</sequence>
<dbReference type="Pfam" id="PF11249">
    <property type="entry name" value="DUF3047"/>
    <property type="match status" value="1"/>
</dbReference>
<name>A0A0K1Q4Z8_9BACT</name>
<gene>
    <name evidence="2" type="ORF">AKJ09_07148</name>
</gene>
<keyword evidence="3" id="KW-1185">Reference proteome</keyword>
<evidence type="ECO:0008006" key="4">
    <source>
        <dbReference type="Google" id="ProtNLM"/>
    </source>
</evidence>
<dbReference type="InterPro" id="IPR021409">
    <property type="entry name" value="DUF3047"/>
</dbReference>